<reference evidence="1" key="1">
    <citation type="submission" date="2021-01" db="EMBL/GenBank/DDBJ databases">
        <authorList>
            <consortium name="Genoscope - CEA"/>
            <person name="William W."/>
        </authorList>
    </citation>
    <scope>NUCLEOTIDE SEQUENCE</scope>
</reference>
<dbReference type="AlphaFoldDB" id="A0A8S1Q6H4"/>
<dbReference type="Proteomes" id="UP000688137">
    <property type="component" value="Unassembled WGS sequence"/>
</dbReference>
<proteinExistence type="predicted"/>
<dbReference type="EMBL" id="CAJJDM010000150">
    <property type="protein sequence ID" value="CAD8111162.1"/>
    <property type="molecule type" value="Genomic_DNA"/>
</dbReference>
<organism evidence="1 2">
    <name type="scientific">Paramecium primaurelia</name>
    <dbReference type="NCBI Taxonomy" id="5886"/>
    <lineage>
        <taxon>Eukaryota</taxon>
        <taxon>Sar</taxon>
        <taxon>Alveolata</taxon>
        <taxon>Ciliophora</taxon>
        <taxon>Intramacronucleata</taxon>
        <taxon>Oligohymenophorea</taxon>
        <taxon>Peniculida</taxon>
        <taxon>Parameciidae</taxon>
        <taxon>Paramecium</taxon>
    </lineage>
</organism>
<evidence type="ECO:0000313" key="2">
    <source>
        <dbReference type="Proteomes" id="UP000688137"/>
    </source>
</evidence>
<accession>A0A8S1Q6H4</accession>
<evidence type="ECO:0000313" key="1">
    <source>
        <dbReference type="EMBL" id="CAD8111162.1"/>
    </source>
</evidence>
<name>A0A8S1Q6H4_PARPR</name>
<keyword evidence="2" id="KW-1185">Reference proteome</keyword>
<gene>
    <name evidence="1" type="ORF">PPRIM_AZ9-3.1.T1460129</name>
</gene>
<sequence length="56" mass="6758">MEEIQENHDKTNTNIQLEQLIFQQKREKLKLLNKIKLIGKIVENVKFLGRIIQKRN</sequence>
<comment type="caution">
    <text evidence="1">The sequence shown here is derived from an EMBL/GenBank/DDBJ whole genome shotgun (WGS) entry which is preliminary data.</text>
</comment>
<protein>
    <submittedName>
        <fullName evidence="1">Uncharacterized protein</fullName>
    </submittedName>
</protein>